<dbReference type="InterPro" id="IPR006917">
    <property type="entry name" value="SOUL_heme-bd"/>
</dbReference>
<evidence type="ECO:0000313" key="2">
    <source>
        <dbReference type="Proteomes" id="UP000675379"/>
    </source>
</evidence>
<dbReference type="SUPFAM" id="SSF55136">
    <property type="entry name" value="Probable bacterial effector-binding domain"/>
    <property type="match status" value="1"/>
</dbReference>
<accession>A0A941HS31</accession>
<keyword evidence="2" id="KW-1185">Reference proteome</keyword>
<evidence type="ECO:0000313" key="1">
    <source>
        <dbReference type="EMBL" id="MBR0577243.1"/>
    </source>
</evidence>
<organism evidence="1 2">
    <name type="scientific">Proteiniclasticum sediminis</name>
    <dbReference type="NCBI Taxonomy" id="2804028"/>
    <lineage>
        <taxon>Bacteria</taxon>
        <taxon>Bacillati</taxon>
        <taxon>Bacillota</taxon>
        <taxon>Clostridia</taxon>
        <taxon>Eubacteriales</taxon>
        <taxon>Clostridiaceae</taxon>
        <taxon>Proteiniclasticum</taxon>
    </lineage>
</organism>
<comment type="caution">
    <text evidence="1">The sequence shown here is derived from an EMBL/GenBank/DDBJ whole genome shotgun (WGS) entry which is preliminary data.</text>
</comment>
<dbReference type="PANTHER" id="PTHR11220:SF58">
    <property type="entry name" value="SOUL HEME-BINDING FAMILY PROTEIN"/>
    <property type="match status" value="1"/>
</dbReference>
<protein>
    <submittedName>
        <fullName evidence="1">Heme-binding protein</fullName>
    </submittedName>
</protein>
<dbReference type="InterPro" id="IPR011256">
    <property type="entry name" value="Reg_factor_effector_dom_sf"/>
</dbReference>
<sequence>MSKYETAPYSVVHKEGSFEIRQYDAYITAAVDETSLRGTSGFGQIFDYISGKNARQEKIAMTTPVFNALDEKTLSTEFVMPKSFTEETLPQPTNPRIRLKKVEPKLVASVTFSGTVNPDKIKAYEEKLLAWTKAQGKIPVGNFRLARYNPPFLPPMFRRNEVLLDLL</sequence>
<dbReference type="Gene3D" id="3.20.80.10">
    <property type="entry name" value="Regulatory factor, effector binding domain"/>
    <property type="match status" value="1"/>
</dbReference>
<dbReference type="RefSeq" id="WP_211802659.1">
    <property type="nucleotide sequence ID" value="NZ_JAGSCS010000024.1"/>
</dbReference>
<proteinExistence type="predicted"/>
<reference evidence="1" key="1">
    <citation type="submission" date="2021-04" db="EMBL/GenBank/DDBJ databases">
        <title>Proteiniclasticum sedimins sp. nov., an obligate anaerobic bacterium isolated from anaerobic sludge.</title>
        <authorList>
            <person name="Liu J."/>
        </authorList>
    </citation>
    <scope>NUCLEOTIDE SEQUENCE</scope>
    <source>
        <strain evidence="1">BAD-10</strain>
    </source>
</reference>
<gene>
    <name evidence="1" type="ORF">KCG48_13050</name>
</gene>
<dbReference type="EMBL" id="JAGSCS010000024">
    <property type="protein sequence ID" value="MBR0577243.1"/>
    <property type="molecule type" value="Genomic_DNA"/>
</dbReference>
<dbReference type="PANTHER" id="PTHR11220">
    <property type="entry name" value="HEME-BINDING PROTEIN-RELATED"/>
    <property type="match status" value="1"/>
</dbReference>
<dbReference type="Proteomes" id="UP000675379">
    <property type="component" value="Unassembled WGS sequence"/>
</dbReference>
<dbReference type="Pfam" id="PF04832">
    <property type="entry name" value="SOUL"/>
    <property type="match status" value="1"/>
</dbReference>
<dbReference type="AlphaFoldDB" id="A0A941HS31"/>
<name>A0A941HS31_9CLOT</name>